<keyword evidence="3" id="KW-0472">Membrane</keyword>
<protein>
    <submittedName>
        <fullName evidence="4">ECF transporter S component</fullName>
    </submittedName>
</protein>
<reference evidence="4" key="1">
    <citation type="submission" date="2020-08" db="EMBL/GenBank/DDBJ databases">
        <title>Genome public.</title>
        <authorList>
            <person name="Liu C."/>
            <person name="Sun Q."/>
        </authorList>
    </citation>
    <scope>NUCLEOTIDE SEQUENCE</scope>
    <source>
        <strain evidence="4">NSJ-40</strain>
    </source>
</reference>
<keyword evidence="5" id="KW-1185">Reference proteome</keyword>
<evidence type="ECO:0000313" key="5">
    <source>
        <dbReference type="Proteomes" id="UP000651482"/>
    </source>
</evidence>
<dbReference type="PANTHER" id="PTHR37815:SF3">
    <property type="entry name" value="UPF0397 PROTEIN SPR0429"/>
    <property type="match status" value="1"/>
</dbReference>
<evidence type="ECO:0000256" key="1">
    <source>
        <dbReference type="ARBA" id="ARBA00022692"/>
    </source>
</evidence>
<keyword evidence="1 3" id="KW-0812">Transmembrane</keyword>
<evidence type="ECO:0000313" key="4">
    <source>
        <dbReference type="EMBL" id="MBC8534728.1"/>
    </source>
</evidence>
<dbReference type="EMBL" id="JACRSN010000021">
    <property type="protein sequence ID" value="MBC8534728.1"/>
    <property type="molecule type" value="Genomic_DNA"/>
</dbReference>
<evidence type="ECO:0000256" key="3">
    <source>
        <dbReference type="SAM" id="Phobius"/>
    </source>
</evidence>
<keyword evidence="2 3" id="KW-1133">Transmembrane helix</keyword>
<comment type="caution">
    <text evidence="4">The sequence shown here is derived from an EMBL/GenBank/DDBJ whole genome shotgun (WGS) entry which is preliminary data.</text>
</comment>
<dbReference type="RefSeq" id="WP_249320313.1">
    <property type="nucleotide sequence ID" value="NZ_JACRSN010000021.1"/>
</dbReference>
<dbReference type="PANTHER" id="PTHR37815">
    <property type="entry name" value="UPF0397 PROTEIN BC_2624-RELATED"/>
    <property type="match status" value="1"/>
</dbReference>
<feature type="transmembrane region" description="Helical" evidence="3">
    <location>
        <begin position="72"/>
        <end position="94"/>
    </location>
</feature>
<feature type="transmembrane region" description="Helical" evidence="3">
    <location>
        <begin position="145"/>
        <end position="162"/>
    </location>
</feature>
<gene>
    <name evidence="4" type="ORF">IAG03_12175</name>
</gene>
<feature type="transmembrane region" description="Helical" evidence="3">
    <location>
        <begin position="41"/>
        <end position="66"/>
    </location>
</feature>
<dbReference type="Gene3D" id="1.10.1760.20">
    <property type="match status" value="1"/>
</dbReference>
<accession>A0A926DA97</accession>
<dbReference type="InterPro" id="IPR009825">
    <property type="entry name" value="ECF_substrate-spec-like"/>
</dbReference>
<name>A0A926DA97_9FIRM</name>
<proteinExistence type="predicted"/>
<organism evidence="4 5">
    <name type="scientific">Yeguia hominis</name>
    <dbReference type="NCBI Taxonomy" id="2763662"/>
    <lineage>
        <taxon>Bacteria</taxon>
        <taxon>Bacillati</taxon>
        <taxon>Bacillota</taxon>
        <taxon>Clostridia</taxon>
        <taxon>Eubacteriales</taxon>
        <taxon>Yeguiaceae</taxon>
        <taxon>Yeguia</taxon>
    </lineage>
</organism>
<sequence>MKSEQIRNLALSGVLAALCTVATIVIQIPSPLGGYIHLGDAVVLLCGFLLGPVWGAAAAGIGSMAADLITGYMLYAPGTLVIKALVALCAALVGRTLLQKHPTSKLPFLIAALLGEAVMVVGYFLYSALLMGKGFAAVEGVTSNLVQAVAGIVISEVVLIALSRTSFFKTRFTAQSN</sequence>
<dbReference type="AlphaFoldDB" id="A0A926DA97"/>
<feature type="transmembrane region" description="Helical" evidence="3">
    <location>
        <begin position="106"/>
        <end position="125"/>
    </location>
</feature>
<dbReference type="GO" id="GO:0016020">
    <property type="term" value="C:membrane"/>
    <property type="evidence" value="ECO:0007669"/>
    <property type="project" value="InterPro"/>
</dbReference>
<dbReference type="Pfam" id="PF07155">
    <property type="entry name" value="ECF-ribofla_trS"/>
    <property type="match status" value="1"/>
</dbReference>
<dbReference type="Proteomes" id="UP000651482">
    <property type="component" value="Unassembled WGS sequence"/>
</dbReference>
<evidence type="ECO:0000256" key="2">
    <source>
        <dbReference type="ARBA" id="ARBA00022989"/>
    </source>
</evidence>
<feature type="transmembrane region" description="Helical" evidence="3">
    <location>
        <begin position="6"/>
        <end position="29"/>
    </location>
</feature>